<evidence type="ECO:0000256" key="1">
    <source>
        <dbReference type="SAM" id="Phobius"/>
    </source>
</evidence>
<comment type="caution">
    <text evidence="2">The sequence shown here is derived from an EMBL/GenBank/DDBJ whole genome shotgun (WGS) entry which is preliminary data.</text>
</comment>
<protein>
    <submittedName>
        <fullName evidence="2">Uncharacterized protein</fullName>
    </submittedName>
</protein>
<feature type="transmembrane region" description="Helical" evidence="1">
    <location>
        <begin position="53"/>
        <end position="71"/>
    </location>
</feature>
<reference evidence="2 3" key="1">
    <citation type="submission" date="2019-03" db="EMBL/GenBank/DDBJ databases">
        <title>Genomic Encyclopedia of Archaeal and Bacterial Type Strains, Phase II (KMG-II): from individual species to whole genera.</title>
        <authorList>
            <person name="Goeker M."/>
        </authorList>
    </citation>
    <scope>NUCLEOTIDE SEQUENCE [LARGE SCALE GENOMIC DNA]</scope>
    <source>
        <strain evidence="2 3">DSM 28135</strain>
    </source>
</reference>
<evidence type="ECO:0000313" key="2">
    <source>
        <dbReference type="EMBL" id="TDU42723.1"/>
    </source>
</evidence>
<dbReference type="RefSeq" id="WP_133756240.1">
    <property type="nucleotide sequence ID" value="NZ_SOBW01000007.1"/>
</dbReference>
<dbReference type="EMBL" id="SOBW01000007">
    <property type="protein sequence ID" value="TDU42723.1"/>
    <property type="molecule type" value="Genomic_DNA"/>
</dbReference>
<name>A0A4R7Q5A0_9FLAO</name>
<keyword evidence="1" id="KW-0472">Membrane</keyword>
<keyword evidence="1" id="KW-0812">Transmembrane</keyword>
<proteinExistence type="predicted"/>
<keyword evidence="1" id="KW-1133">Transmembrane helix</keyword>
<organism evidence="2 3">
    <name type="scientific">Gelidibacter sediminis</name>
    <dbReference type="NCBI Taxonomy" id="1608710"/>
    <lineage>
        <taxon>Bacteria</taxon>
        <taxon>Pseudomonadati</taxon>
        <taxon>Bacteroidota</taxon>
        <taxon>Flavobacteriia</taxon>
        <taxon>Flavobacteriales</taxon>
        <taxon>Flavobacteriaceae</taxon>
        <taxon>Gelidibacter</taxon>
    </lineage>
</organism>
<evidence type="ECO:0000313" key="3">
    <source>
        <dbReference type="Proteomes" id="UP000294689"/>
    </source>
</evidence>
<feature type="transmembrane region" description="Helical" evidence="1">
    <location>
        <begin position="109"/>
        <end position="129"/>
    </location>
</feature>
<dbReference type="AlphaFoldDB" id="A0A4R7Q5A0"/>
<gene>
    <name evidence="2" type="ORF">BXY82_0116</name>
</gene>
<dbReference type="Proteomes" id="UP000294689">
    <property type="component" value="Unassembled WGS sequence"/>
</dbReference>
<sequence length="137" mass="15628">MKDNADRLLESVVEKVMKSSHIESPSPDFTKMVMSYVSTKSTATVYQPLISKTGWLIVFGIATAFVIYVYLSTGTDTSEWFEAIDFYVIATTNITNFFSKLKLEQVTSYAMLVFGLMLCAQIPILKYFIDKRQRKFS</sequence>
<accession>A0A4R7Q5A0</accession>
<keyword evidence="3" id="KW-1185">Reference proteome</keyword>
<dbReference type="OrthoDB" id="1442507at2"/>